<organism evidence="1">
    <name type="scientific">marine metagenome</name>
    <dbReference type="NCBI Taxonomy" id="408172"/>
    <lineage>
        <taxon>unclassified sequences</taxon>
        <taxon>metagenomes</taxon>
        <taxon>ecological metagenomes</taxon>
    </lineage>
</organism>
<proteinExistence type="predicted"/>
<reference evidence="1" key="1">
    <citation type="submission" date="2018-05" db="EMBL/GenBank/DDBJ databases">
        <authorList>
            <person name="Lanie J.A."/>
            <person name="Ng W.-L."/>
            <person name="Kazmierczak K.M."/>
            <person name="Andrzejewski T.M."/>
            <person name="Davidsen T.M."/>
            <person name="Wayne K.J."/>
            <person name="Tettelin H."/>
            <person name="Glass J.I."/>
            <person name="Rusch D."/>
            <person name="Podicherti R."/>
            <person name="Tsui H.-C.T."/>
            <person name="Winkler M.E."/>
        </authorList>
    </citation>
    <scope>NUCLEOTIDE SEQUENCE</scope>
</reference>
<sequence length="139" mass="15348">MKEDIDIIADAVTASHLRIDLLEPRWFLPSATNENSSYTIVAPTEGFGYVARNHGINISQVDFFADRTTVLTTEIDSLSGKNLTLILFPGRSQVPAIKRLLARAEAPVIVLADDDAAIDWENQAPGVLTIFEDELPKQR</sequence>
<dbReference type="EMBL" id="UINC01091357">
    <property type="protein sequence ID" value="SVC44051.1"/>
    <property type="molecule type" value="Genomic_DNA"/>
</dbReference>
<accession>A0A382MA04</accession>
<dbReference type="AlphaFoldDB" id="A0A382MA04"/>
<gene>
    <name evidence="1" type="ORF">METZ01_LOCUS296905</name>
</gene>
<protein>
    <submittedName>
        <fullName evidence="1">Uncharacterized protein</fullName>
    </submittedName>
</protein>
<name>A0A382MA04_9ZZZZ</name>
<evidence type="ECO:0000313" key="1">
    <source>
        <dbReference type="EMBL" id="SVC44051.1"/>
    </source>
</evidence>